<comment type="caution">
    <text evidence="2">The sequence shown here is derived from an EMBL/GenBank/DDBJ whole genome shotgun (WGS) entry which is preliminary data.</text>
</comment>
<dbReference type="Proteomes" id="UP001189429">
    <property type="component" value="Unassembled WGS sequence"/>
</dbReference>
<reference evidence="2" key="1">
    <citation type="submission" date="2023-10" db="EMBL/GenBank/DDBJ databases">
        <authorList>
            <person name="Chen Y."/>
            <person name="Shah S."/>
            <person name="Dougan E. K."/>
            <person name="Thang M."/>
            <person name="Chan C."/>
        </authorList>
    </citation>
    <scope>NUCLEOTIDE SEQUENCE [LARGE SCALE GENOMIC DNA]</scope>
</reference>
<evidence type="ECO:0000313" key="3">
    <source>
        <dbReference type="Proteomes" id="UP001189429"/>
    </source>
</evidence>
<dbReference type="EMBL" id="CAUYUJ010017919">
    <property type="protein sequence ID" value="CAK0879095.1"/>
    <property type="molecule type" value="Genomic_DNA"/>
</dbReference>
<accession>A0ABN9W2E6</accession>
<evidence type="ECO:0000313" key="2">
    <source>
        <dbReference type="EMBL" id="CAK0879095.1"/>
    </source>
</evidence>
<evidence type="ECO:0000256" key="1">
    <source>
        <dbReference type="SAM" id="MobiDB-lite"/>
    </source>
</evidence>
<gene>
    <name evidence="2" type="ORF">PCOR1329_LOCUS62627</name>
</gene>
<sequence>MAGSARRAGWLPQSLEPKTATARPLHRSWQEGAHEGQEREKGKERERERERAQDQSGQERDQGRDRGQRRQAASRKGRKRRGASTSVGGWLRLLRHCAPPWEPPGRMVLFVVLAAARQIGKKSRELRAPQRPPWKGRC</sequence>
<proteinExistence type="predicted"/>
<name>A0ABN9W2E6_9DINO</name>
<feature type="compositionally biased region" description="Basic and acidic residues" evidence="1">
    <location>
        <begin position="28"/>
        <end position="68"/>
    </location>
</feature>
<protein>
    <submittedName>
        <fullName evidence="2">Uncharacterized protein</fullName>
    </submittedName>
</protein>
<feature type="region of interest" description="Disordered" evidence="1">
    <location>
        <begin position="1"/>
        <end position="88"/>
    </location>
</feature>
<keyword evidence="3" id="KW-1185">Reference proteome</keyword>
<organism evidence="2 3">
    <name type="scientific">Prorocentrum cordatum</name>
    <dbReference type="NCBI Taxonomy" id="2364126"/>
    <lineage>
        <taxon>Eukaryota</taxon>
        <taxon>Sar</taxon>
        <taxon>Alveolata</taxon>
        <taxon>Dinophyceae</taxon>
        <taxon>Prorocentrales</taxon>
        <taxon>Prorocentraceae</taxon>
        <taxon>Prorocentrum</taxon>
    </lineage>
</organism>
<feature type="compositionally biased region" description="Basic residues" evidence="1">
    <location>
        <begin position="69"/>
        <end position="82"/>
    </location>
</feature>